<dbReference type="InterPro" id="IPR024412">
    <property type="entry name" value="Lsr2_dim_dom"/>
</dbReference>
<feature type="domain" description="Lsr2 DNA-binding" evidence="3">
    <location>
        <begin position="77"/>
        <end position="112"/>
    </location>
</feature>
<dbReference type="Pfam" id="PF11774">
    <property type="entry name" value="Lsr2"/>
    <property type="match status" value="1"/>
</dbReference>
<dbReference type="OrthoDB" id="4113332at2"/>
<dbReference type="Proteomes" id="UP000285278">
    <property type="component" value="Unassembled WGS sequence"/>
</dbReference>
<dbReference type="Pfam" id="PF23359">
    <property type="entry name" value="Lsr2_DNA-bd"/>
    <property type="match status" value="1"/>
</dbReference>
<accession>A0A418Q609</accession>
<dbReference type="InterPro" id="IPR055370">
    <property type="entry name" value="Lsr2_DNA-bd"/>
</dbReference>
<keyword evidence="1" id="KW-0238">DNA-binding</keyword>
<dbReference type="Gene3D" id="3.30.60.230">
    <property type="entry name" value="Lsr2, dimerization domain"/>
    <property type="match status" value="1"/>
</dbReference>
<evidence type="ECO:0000313" key="5">
    <source>
        <dbReference type="Proteomes" id="UP000285278"/>
    </source>
</evidence>
<evidence type="ECO:0000259" key="2">
    <source>
        <dbReference type="Pfam" id="PF11774"/>
    </source>
</evidence>
<dbReference type="GO" id="GO:0016746">
    <property type="term" value="F:acyltransferase activity"/>
    <property type="evidence" value="ECO:0007669"/>
    <property type="project" value="InterPro"/>
</dbReference>
<dbReference type="Gene3D" id="4.10.320.10">
    <property type="entry name" value="E3-binding domain"/>
    <property type="match status" value="1"/>
</dbReference>
<dbReference type="AlphaFoldDB" id="A0A418Q609"/>
<evidence type="ECO:0000313" key="4">
    <source>
        <dbReference type="EMBL" id="RIX34149.1"/>
    </source>
</evidence>
<evidence type="ECO:0000256" key="1">
    <source>
        <dbReference type="ARBA" id="ARBA00023125"/>
    </source>
</evidence>
<dbReference type="EMBL" id="QXJK01000009">
    <property type="protein sequence ID" value="RIX34149.1"/>
    <property type="molecule type" value="Genomic_DNA"/>
</dbReference>
<dbReference type="InterPro" id="IPR042261">
    <property type="entry name" value="Lsr2-like_dimerization"/>
</dbReference>
<protein>
    <submittedName>
        <fullName evidence="4">Lsr2 family protein</fullName>
    </submittedName>
</protein>
<organism evidence="4 5">
    <name type="scientific">Corynebacterium falsenii</name>
    <dbReference type="NCBI Taxonomy" id="108486"/>
    <lineage>
        <taxon>Bacteria</taxon>
        <taxon>Bacillati</taxon>
        <taxon>Actinomycetota</taxon>
        <taxon>Actinomycetes</taxon>
        <taxon>Mycobacteriales</taxon>
        <taxon>Corynebacteriaceae</taxon>
        <taxon>Corynebacterium</taxon>
    </lineage>
</organism>
<dbReference type="GO" id="GO:0003677">
    <property type="term" value="F:DNA binding"/>
    <property type="evidence" value="ECO:0007669"/>
    <property type="project" value="UniProtKB-KW"/>
</dbReference>
<keyword evidence="5" id="KW-1185">Reference proteome</keyword>
<name>A0A418Q609_9CORY</name>
<dbReference type="STRING" id="1451189.CFAL_00705"/>
<sequence length="114" mass="12921">MARREVTQYFDDLDNTTLNEEEVRVVDFSVNGVDYTLDLSEDNKAKFEEALAPYIQVARRKVRGGAAGRRTATRSANPQRNKMIREWAQANGVEVSERGRIAQSVIDQFEKAQG</sequence>
<dbReference type="InterPro" id="IPR036625">
    <property type="entry name" value="E3-bd_dom_sf"/>
</dbReference>
<evidence type="ECO:0000259" key="3">
    <source>
        <dbReference type="Pfam" id="PF23359"/>
    </source>
</evidence>
<feature type="domain" description="Lsr2 dimerization" evidence="2">
    <location>
        <begin position="1"/>
        <end position="60"/>
    </location>
</feature>
<gene>
    <name evidence="4" type="ORF">D3M95_08590</name>
</gene>
<proteinExistence type="predicted"/>
<comment type="caution">
    <text evidence="4">The sequence shown here is derived from an EMBL/GenBank/DDBJ whole genome shotgun (WGS) entry which is preliminary data.</text>
</comment>
<dbReference type="RefSeq" id="WP_025401821.1">
    <property type="nucleotide sequence ID" value="NZ_CBCRUA010000011.1"/>
</dbReference>
<reference evidence="4 5" key="1">
    <citation type="submission" date="2018-09" db="EMBL/GenBank/DDBJ databases">
        <title>Optimization and identification of Corynebacterium falsenii FN1-14 from fish paste.</title>
        <authorList>
            <person name="Daroonpunt R."/>
            <person name="Tanasupawat S."/>
        </authorList>
    </citation>
    <scope>NUCLEOTIDE SEQUENCE [LARGE SCALE GENOMIC DNA]</scope>
    <source>
        <strain evidence="4 5">FN1-14</strain>
    </source>
</reference>